<dbReference type="PROSITE" id="PS01153">
    <property type="entry name" value="NOL1_NOP2_SUN"/>
    <property type="match status" value="1"/>
</dbReference>
<evidence type="ECO:0000313" key="18">
    <source>
        <dbReference type="Proteomes" id="UP000321583"/>
    </source>
</evidence>
<feature type="binding site" evidence="14">
    <location>
        <position position="339"/>
    </location>
    <ligand>
        <name>S-adenosyl-L-methionine</name>
        <dbReference type="ChEBI" id="CHEBI:59789"/>
    </ligand>
</feature>
<feature type="region of interest" description="Disordered" evidence="15">
    <location>
        <begin position="1"/>
        <end position="21"/>
    </location>
</feature>
<feature type="binding site" evidence="14">
    <location>
        <position position="320"/>
    </location>
    <ligand>
        <name>S-adenosyl-L-methionine</name>
        <dbReference type="ChEBI" id="CHEBI:59789"/>
    </ligand>
</feature>
<dbReference type="AlphaFoldDB" id="A0A562E7T2"/>
<dbReference type="Gene3D" id="3.40.50.150">
    <property type="entry name" value="Vaccinia Virus protein VP39"/>
    <property type="match status" value="1"/>
</dbReference>
<evidence type="ECO:0000256" key="2">
    <source>
        <dbReference type="ARBA" id="ARBA00004496"/>
    </source>
</evidence>
<comment type="catalytic activity">
    <reaction evidence="13">
        <text>cytidine(967) in 16S rRNA + S-adenosyl-L-methionine = 5-methylcytidine(967) in 16S rRNA + S-adenosyl-L-homocysteine + H(+)</text>
        <dbReference type="Rhea" id="RHEA:42748"/>
        <dbReference type="Rhea" id="RHEA-COMP:10219"/>
        <dbReference type="Rhea" id="RHEA-COMP:10220"/>
        <dbReference type="ChEBI" id="CHEBI:15378"/>
        <dbReference type="ChEBI" id="CHEBI:57856"/>
        <dbReference type="ChEBI" id="CHEBI:59789"/>
        <dbReference type="ChEBI" id="CHEBI:74483"/>
        <dbReference type="ChEBI" id="CHEBI:82748"/>
        <dbReference type="EC" id="2.1.1.176"/>
    </reaction>
</comment>
<evidence type="ECO:0000256" key="4">
    <source>
        <dbReference type="ARBA" id="ARBA00012140"/>
    </source>
</evidence>
<dbReference type="GO" id="GO:0005829">
    <property type="term" value="C:cytosol"/>
    <property type="evidence" value="ECO:0007669"/>
    <property type="project" value="TreeGrafter"/>
</dbReference>
<dbReference type="InterPro" id="IPR054728">
    <property type="entry name" value="RsmB-like_ferredoxin"/>
</dbReference>
<name>A0A562E7T2_9GAMM</name>
<gene>
    <name evidence="17" type="ORF">L613_000100000070</name>
</gene>
<evidence type="ECO:0000256" key="5">
    <source>
        <dbReference type="ARBA" id="ARBA00022490"/>
    </source>
</evidence>
<evidence type="ECO:0000256" key="12">
    <source>
        <dbReference type="ARBA" id="ARBA00031088"/>
    </source>
</evidence>
<dbReference type="Pfam" id="PF01029">
    <property type="entry name" value="NusB"/>
    <property type="match status" value="1"/>
</dbReference>
<evidence type="ECO:0000313" key="17">
    <source>
        <dbReference type="EMBL" id="TWH17784.1"/>
    </source>
</evidence>
<evidence type="ECO:0000256" key="1">
    <source>
        <dbReference type="ARBA" id="ARBA00002724"/>
    </source>
</evidence>
<sequence>MPAPRPPARRPAHPRPERPLAPGVEVRVHAARVLDAVVHRGRSLKSELAPVLPRLADPRDRALLEAVVFAALRGRHRYEAALRGWLARPPGAGDGSLVALLLAGCAQLDALQLPAHAALDATVEAARALGRPHQAGLVNALLRRAQREGFPAADPAAAWPQWLRKKVEAAWPQHAAAVFAASAHAAPLWLRVNRRLAGREAYRARLQEAGIAASIDPRLADGLRLDEPVPVAALPGFEEGLVAVQDGSAQQAADALAPEPGARVLDACAAPGGKAAHLLERDPTLELLALDVDPRRLARVEDTLRRGGLLGERVQLRPVDATTPALWWDGFTFDAILLDAPCSATGVVRRQPDILLHRRPEDIESLVAAQARLLDAVWPLLRPGGILLYATCSILPEENAGQVEAFLARTPDAAAVPLPEAFGHAAGPGRQRLTGEDGMDGFFYARLRKSE</sequence>
<keyword evidence="7 14" id="KW-0489">Methyltransferase</keyword>
<dbReference type="NCBIfam" id="NF008149">
    <property type="entry name" value="PRK10901.1"/>
    <property type="match status" value="1"/>
</dbReference>
<evidence type="ECO:0000256" key="3">
    <source>
        <dbReference type="ARBA" id="ARBA00007494"/>
    </source>
</evidence>
<feature type="active site" description="Nucleophile" evidence="14">
    <location>
        <position position="392"/>
    </location>
</feature>
<dbReference type="InterPro" id="IPR006027">
    <property type="entry name" value="NusB_RsmB_TIM44"/>
</dbReference>
<dbReference type="RefSeq" id="WP_164514518.1">
    <property type="nucleotide sequence ID" value="NZ_VLJS01000001.1"/>
</dbReference>
<evidence type="ECO:0000256" key="6">
    <source>
        <dbReference type="ARBA" id="ARBA00022552"/>
    </source>
</evidence>
<dbReference type="InterPro" id="IPR004573">
    <property type="entry name" value="rRNA_ssu_MeTfrase_B"/>
</dbReference>
<dbReference type="GO" id="GO:0009383">
    <property type="term" value="F:rRNA (cytosine-C5-)-methyltransferase activity"/>
    <property type="evidence" value="ECO:0007669"/>
    <property type="project" value="TreeGrafter"/>
</dbReference>
<dbReference type="InterPro" id="IPR029063">
    <property type="entry name" value="SAM-dependent_MTases_sf"/>
</dbReference>
<feature type="binding site" evidence="14">
    <location>
        <begin position="268"/>
        <end position="274"/>
    </location>
    <ligand>
        <name>S-adenosyl-L-methionine</name>
        <dbReference type="ChEBI" id="CHEBI:59789"/>
    </ligand>
</feature>
<dbReference type="GO" id="GO:0003723">
    <property type="term" value="F:RNA binding"/>
    <property type="evidence" value="ECO:0007669"/>
    <property type="project" value="UniProtKB-UniRule"/>
</dbReference>
<evidence type="ECO:0000259" key="16">
    <source>
        <dbReference type="PROSITE" id="PS51686"/>
    </source>
</evidence>
<dbReference type="EMBL" id="VLJS01000001">
    <property type="protein sequence ID" value="TWH17784.1"/>
    <property type="molecule type" value="Genomic_DNA"/>
</dbReference>
<comment type="subcellular location">
    <subcellularLocation>
        <location evidence="2">Cytoplasm</location>
    </subcellularLocation>
</comment>
<dbReference type="Gene3D" id="3.30.70.1170">
    <property type="entry name" value="Sun protein, domain 3"/>
    <property type="match status" value="1"/>
</dbReference>
<evidence type="ECO:0000256" key="7">
    <source>
        <dbReference type="ARBA" id="ARBA00022603"/>
    </source>
</evidence>
<evidence type="ECO:0000256" key="15">
    <source>
        <dbReference type="SAM" id="MobiDB-lite"/>
    </source>
</evidence>
<evidence type="ECO:0000256" key="13">
    <source>
        <dbReference type="ARBA" id="ARBA00047283"/>
    </source>
</evidence>
<keyword evidence="6" id="KW-0698">rRNA processing</keyword>
<dbReference type="PANTHER" id="PTHR22807:SF61">
    <property type="entry name" value="NOL1_NOP2_SUN FAMILY PROTEIN _ ANTITERMINATION NUSB DOMAIN-CONTAINING PROTEIN"/>
    <property type="match status" value="1"/>
</dbReference>
<keyword evidence="18" id="KW-1185">Reference proteome</keyword>
<dbReference type="PROSITE" id="PS51686">
    <property type="entry name" value="SAM_MT_RSMB_NOP"/>
    <property type="match status" value="1"/>
</dbReference>
<comment type="function">
    <text evidence="1">Specifically methylates the cytosine at position 967 (m5C967) of 16S rRNA.</text>
</comment>
<dbReference type="Pfam" id="PF01189">
    <property type="entry name" value="Methyltr_RsmB-F"/>
    <property type="match status" value="1"/>
</dbReference>
<dbReference type="EC" id="2.1.1.176" evidence="4"/>
<dbReference type="NCBIfam" id="TIGR00563">
    <property type="entry name" value="rsmB"/>
    <property type="match status" value="1"/>
</dbReference>
<evidence type="ECO:0000256" key="8">
    <source>
        <dbReference type="ARBA" id="ARBA00022679"/>
    </source>
</evidence>
<dbReference type="Proteomes" id="UP000321583">
    <property type="component" value="Unassembled WGS sequence"/>
</dbReference>
<evidence type="ECO:0000256" key="11">
    <source>
        <dbReference type="ARBA" id="ARBA00030399"/>
    </source>
</evidence>
<keyword evidence="10 14" id="KW-0694">RNA-binding</keyword>
<evidence type="ECO:0000256" key="9">
    <source>
        <dbReference type="ARBA" id="ARBA00022691"/>
    </source>
</evidence>
<evidence type="ECO:0000256" key="10">
    <source>
        <dbReference type="ARBA" id="ARBA00022884"/>
    </source>
</evidence>
<dbReference type="FunFam" id="3.40.50.150:FF:000022">
    <property type="entry name" value="Ribosomal RNA small subunit methyltransferase B"/>
    <property type="match status" value="1"/>
</dbReference>
<comment type="similarity">
    <text evidence="3 14">Belongs to the class I-like SAM-binding methyltransferase superfamily. RsmB/NOP family.</text>
</comment>
<dbReference type="PRINTS" id="PR02008">
    <property type="entry name" value="RCMTFAMILY"/>
</dbReference>
<dbReference type="InterPro" id="IPR001678">
    <property type="entry name" value="MeTrfase_RsmB-F_NOP2_dom"/>
</dbReference>
<evidence type="ECO:0000256" key="14">
    <source>
        <dbReference type="PROSITE-ProRule" id="PRU01023"/>
    </source>
</evidence>
<organism evidence="17 18">
    <name type="scientific">Pseudoxanthomonas taiwanensis J19</name>
    <dbReference type="NCBI Taxonomy" id="935569"/>
    <lineage>
        <taxon>Bacteria</taxon>
        <taxon>Pseudomonadati</taxon>
        <taxon>Pseudomonadota</taxon>
        <taxon>Gammaproteobacteria</taxon>
        <taxon>Lysobacterales</taxon>
        <taxon>Lysobacteraceae</taxon>
        <taxon>Pseudoxanthomonas</taxon>
    </lineage>
</organism>
<keyword evidence="8 14" id="KW-0808">Transferase</keyword>
<accession>A0A562E7T2</accession>
<dbReference type="Gene3D" id="1.10.940.10">
    <property type="entry name" value="NusB-like"/>
    <property type="match status" value="1"/>
</dbReference>
<dbReference type="SUPFAM" id="SSF53335">
    <property type="entry name" value="S-adenosyl-L-methionine-dependent methyltransferases"/>
    <property type="match status" value="1"/>
</dbReference>
<keyword evidence="9 14" id="KW-0949">S-adenosyl-L-methionine</keyword>
<keyword evidence="5" id="KW-0963">Cytoplasm</keyword>
<dbReference type="InterPro" id="IPR049560">
    <property type="entry name" value="MeTrfase_RsmB-F_NOP2_cat"/>
</dbReference>
<dbReference type="InterPro" id="IPR035926">
    <property type="entry name" value="NusB-like_sf"/>
</dbReference>
<dbReference type="GO" id="GO:0006355">
    <property type="term" value="P:regulation of DNA-templated transcription"/>
    <property type="evidence" value="ECO:0007669"/>
    <property type="project" value="InterPro"/>
</dbReference>
<dbReference type="Pfam" id="PF22458">
    <property type="entry name" value="RsmF-B_ferredox"/>
    <property type="match status" value="1"/>
</dbReference>
<reference evidence="17 18" key="1">
    <citation type="submission" date="2019-07" db="EMBL/GenBank/DDBJ databases">
        <title>Genome sequencing of lignin-degrading bacterial isolates.</title>
        <authorList>
            <person name="Gladden J."/>
        </authorList>
    </citation>
    <scope>NUCLEOTIDE SEQUENCE [LARGE SCALE GENOMIC DNA]</scope>
    <source>
        <strain evidence="17 18">J19</strain>
    </source>
</reference>
<dbReference type="GO" id="GO:0070475">
    <property type="term" value="P:rRNA base methylation"/>
    <property type="evidence" value="ECO:0007669"/>
    <property type="project" value="TreeGrafter"/>
</dbReference>
<feature type="binding site" evidence="14">
    <location>
        <position position="291"/>
    </location>
    <ligand>
        <name>S-adenosyl-L-methionine</name>
        <dbReference type="ChEBI" id="CHEBI:59789"/>
    </ligand>
</feature>
<protein>
    <recommendedName>
        <fullName evidence="4">16S rRNA (cytosine(967)-C(5))-methyltransferase</fullName>
        <ecNumber evidence="4">2.1.1.176</ecNumber>
    </recommendedName>
    <alternativeName>
        <fullName evidence="11">16S rRNA m5C967 methyltransferase</fullName>
    </alternativeName>
    <alternativeName>
        <fullName evidence="12">rRNA (cytosine-C(5)-)-methyltransferase RsmB</fullName>
    </alternativeName>
</protein>
<dbReference type="InterPro" id="IPR023267">
    <property type="entry name" value="RCMT"/>
</dbReference>
<comment type="caution">
    <text evidence="17">The sequence shown here is derived from an EMBL/GenBank/DDBJ whole genome shotgun (WGS) entry which is preliminary data.</text>
</comment>
<dbReference type="PANTHER" id="PTHR22807">
    <property type="entry name" value="NOP2 YEAST -RELATED NOL1/NOP2/FMU SUN DOMAIN-CONTAINING"/>
    <property type="match status" value="1"/>
</dbReference>
<dbReference type="CDD" id="cd02440">
    <property type="entry name" value="AdoMet_MTases"/>
    <property type="match status" value="1"/>
</dbReference>
<dbReference type="InterPro" id="IPR018314">
    <property type="entry name" value="RsmB/NOL1/NOP2-like_CS"/>
</dbReference>
<dbReference type="SUPFAM" id="SSF48013">
    <property type="entry name" value="NusB-like"/>
    <property type="match status" value="1"/>
</dbReference>
<dbReference type="FunFam" id="3.30.70.1170:FF:000002">
    <property type="entry name" value="Ribosomal RNA small subunit methyltransferase B"/>
    <property type="match status" value="1"/>
</dbReference>
<feature type="domain" description="SAM-dependent MTase RsmB/NOP-type" evidence="16">
    <location>
        <begin position="178"/>
        <end position="450"/>
    </location>
</feature>
<proteinExistence type="inferred from homology"/>